<evidence type="ECO:0000256" key="2">
    <source>
        <dbReference type="ARBA" id="ARBA00012224"/>
    </source>
</evidence>
<dbReference type="InterPro" id="IPR051798">
    <property type="entry name" value="Class-II_PLP-Dep_Aminotrans"/>
</dbReference>
<dbReference type="SUPFAM" id="SSF53383">
    <property type="entry name" value="PLP-dependent transferases"/>
    <property type="match status" value="1"/>
</dbReference>
<dbReference type="CDD" id="cd00609">
    <property type="entry name" value="AAT_like"/>
    <property type="match status" value="1"/>
</dbReference>
<proteinExistence type="inferred from homology"/>
<dbReference type="EMBL" id="CP015519">
    <property type="protein sequence ID" value="APG28544.1"/>
    <property type="molecule type" value="Genomic_DNA"/>
</dbReference>
<protein>
    <recommendedName>
        <fullName evidence="2">cysteine-S-conjugate beta-lyase</fullName>
        <ecNumber evidence="2">4.4.1.13</ecNumber>
    </recommendedName>
</protein>
<dbReference type="Gene3D" id="3.90.1150.10">
    <property type="entry name" value="Aspartate Aminotransferase, domain 1"/>
    <property type="match status" value="1"/>
</dbReference>
<dbReference type="InterPro" id="IPR015422">
    <property type="entry name" value="PyrdxlP-dep_Trfase_small"/>
</dbReference>
<dbReference type="KEGG" id="pef:A7E78_12245"/>
<comment type="similarity">
    <text evidence="5">Belongs to the class-II pyridoxal-phosphate-dependent aminotransferase family. MalY/PatB cystathionine beta-lyase subfamily.</text>
</comment>
<dbReference type="GO" id="GO:0008483">
    <property type="term" value="F:transaminase activity"/>
    <property type="evidence" value="ECO:0007669"/>
    <property type="project" value="UniProtKB-KW"/>
</dbReference>
<dbReference type="InterPro" id="IPR004839">
    <property type="entry name" value="Aminotransferase_I/II_large"/>
</dbReference>
<keyword evidence="3" id="KW-0663">Pyridoxal phosphate</keyword>
<dbReference type="GO" id="GO:0047804">
    <property type="term" value="F:cysteine-S-conjugate beta-lyase activity"/>
    <property type="evidence" value="ECO:0007669"/>
    <property type="project" value="UniProtKB-EC"/>
</dbReference>
<evidence type="ECO:0000256" key="3">
    <source>
        <dbReference type="ARBA" id="ARBA00022898"/>
    </source>
</evidence>
<evidence type="ECO:0000313" key="8">
    <source>
        <dbReference type="Proteomes" id="UP000182517"/>
    </source>
</evidence>
<evidence type="ECO:0000256" key="5">
    <source>
        <dbReference type="ARBA" id="ARBA00037974"/>
    </source>
</evidence>
<dbReference type="Proteomes" id="UP000182517">
    <property type="component" value="Chromosome"/>
</dbReference>
<keyword evidence="7" id="KW-0032">Aminotransferase</keyword>
<dbReference type="PANTHER" id="PTHR43525">
    <property type="entry name" value="PROTEIN MALY"/>
    <property type="match status" value="1"/>
</dbReference>
<gene>
    <name evidence="7" type="ORF">A7E78_12245</name>
</gene>
<dbReference type="EC" id="4.4.1.13" evidence="2"/>
<dbReference type="InterPro" id="IPR015421">
    <property type="entry name" value="PyrdxlP-dep_Trfase_major"/>
</dbReference>
<dbReference type="Gene3D" id="3.40.640.10">
    <property type="entry name" value="Type I PLP-dependent aspartate aminotransferase-like (Major domain)"/>
    <property type="match status" value="1"/>
</dbReference>
<evidence type="ECO:0000256" key="1">
    <source>
        <dbReference type="ARBA" id="ARBA00001933"/>
    </source>
</evidence>
<dbReference type="AlphaFoldDB" id="A0A1L3GRI0"/>
<comment type="cofactor">
    <cofactor evidence="1">
        <name>pyridoxal 5'-phosphate</name>
        <dbReference type="ChEBI" id="CHEBI:597326"/>
    </cofactor>
</comment>
<evidence type="ECO:0000256" key="4">
    <source>
        <dbReference type="ARBA" id="ARBA00023239"/>
    </source>
</evidence>
<dbReference type="PANTHER" id="PTHR43525:SF1">
    <property type="entry name" value="PROTEIN MALY"/>
    <property type="match status" value="1"/>
</dbReference>
<reference evidence="7 8" key="1">
    <citation type="journal article" date="2017" name="Genome Announc.">
        <title>Complete Genome Sequences of Two Acetylene-Fermenting Pelobacter acetylenicus Strains.</title>
        <authorList>
            <person name="Sutton J.M."/>
            <person name="Baesman S.M."/>
            <person name="Fierst J.L."/>
            <person name="Poret-Peterson A.T."/>
            <person name="Oremland R.S."/>
            <person name="Dunlap D.S."/>
            <person name="Akob D.M."/>
        </authorList>
    </citation>
    <scope>NUCLEOTIDE SEQUENCE [LARGE SCALE GENOMIC DNA]</scope>
    <source>
        <strain evidence="7 8">SFB93</strain>
    </source>
</reference>
<dbReference type="Pfam" id="PF00155">
    <property type="entry name" value="Aminotran_1_2"/>
    <property type="match status" value="1"/>
</dbReference>
<keyword evidence="8" id="KW-1185">Reference proteome</keyword>
<keyword evidence="4" id="KW-0456">Lyase</keyword>
<dbReference type="InterPro" id="IPR027619">
    <property type="entry name" value="C-S_lyase_PatB-like"/>
</dbReference>
<feature type="domain" description="Aminotransferase class I/classII large" evidence="6">
    <location>
        <begin position="28"/>
        <end position="374"/>
    </location>
</feature>
<keyword evidence="7" id="KW-0808">Transferase</keyword>
<accession>A0A1L3GRI0</accession>
<dbReference type="InterPro" id="IPR015424">
    <property type="entry name" value="PyrdxlP-dep_Trfase"/>
</dbReference>
<organism evidence="7 8">
    <name type="scientific">Syntrophotalea acetylenivorans</name>
    <dbReference type="NCBI Taxonomy" id="1842532"/>
    <lineage>
        <taxon>Bacteria</taxon>
        <taxon>Pseudomonadati</taxon>
        <taxon>Thermodesulfobacteriota</taxon>
        <taxon>Desulfuromonadia</taxon>
        <taxon>Desulfuromonadales</taxon>
        <taxon>Syntrophotaleaceae</taxon>
        <taxon>Syntrophotalea</taxon>
    </lineage>
</organism>
<evidence type="ECO:0000313" key="7">
    <source>
        <dbReference type="EMBL" id="APG28544.1"/>
    </source>
</evidence>
<dbReference type="GO" id="GO:0030170">
    <property type="term" value="F:pyridoxal phosphate binding"/>
    <property type="evidence" value="ECO:0007669"/>
    <property type="project" value="InterPro"/>
</dbReference>
<sequence>MRVMFDFDRIVDRSGSGSLKWDRYAGRDVLPLWVADMDFAAPPAVLAALQQRVEHGVFGYTHAPEELVEVILERLWQRHRWRVQAESLVWLPGLVVGLNVACRAVGEEGSEVLSMTPIYPPFLSAPKLSGRKLVTVPMMQEGTRWLIDFEAMEAAITPASRLLLLCSPQNPTGRVFNKQELGQLAEFCQRHDLILCSDEIHGDLVLEPDCEHLPTASLDAGIAARTITLMAPSKTFNLPGLNCAFAIITDASLRRRFQRAMAGIVPYVNLFGYVGALAAYRDSGDWRAALLDYLRDNRALVMDALGTMSGLQATCGEATYLTWVDARNTGLSEPAKFFEEAGVGLSDGAEFGAPGFLRLNFGCPRSVLEQGLERMARATNGLACSIKERR</sequence>
<dbReference type="STRING" id="1842532.A7E78_12245"/>
<dbReference type="NCBIfam" id="TIGR04350">
    <property type="entry name" value="C_S_lyase_PatB"/>
    <property type="match status" value="1"/>
</dbReference>
<evidence type="ECO:0000259" key="6">
    <source>
        <dbReference type="Pfam" id="PF00155"/>
    </source>
</evidence>
<name>A0A1L3GRI0_9BACT</name>